<feature type="compositionally biased region" description="Polar residues" evidence="1">
    <location>
        <begin position="65"/>
        <end position="76"/>
    </location>
</feature>
<organism evidence="2 3">
    <name type="scientific">Clavibacter michiganensis</name>
    <dbReference type="NCBI Taxonomy" id="28447"/>
    <lineage>
        <taxon>Bacteria</taxon>
        <taxon>Bacillati</taxon>
        <taxon>Actinomycetota</taxon>
        <taxon>Actinomycetes</taxon>
        <taxon>Micrococcales</taxon>
        <taxon>Microbacteriaceae</taxon>
        <taxon>Clavibacter</taxon>
    </lineage>
</organism>
<accession>A0A251XP82</accession>
<evidence type="ECO:0000256" key="1">
    <source>
        <dbReference type="SAM" id="MobiDB-lite"/>
    </source>
</evidence>
<dbReference type="AlphaFoldDB" id="A0A251XP82"/>
<dbReference type="EMBL" id="MDHJ01000001">
    <property type="protein sequence ID" value="OUE07335.1"/>
    <property type="molecule type" value="Genomic_DNA"/>
</dbReference>
<gene>
    <name evidence="2" type="ORF">CMsap09_00205</name>
</gene>
<protein>
    <submittedName>
        <fullName evidence="2">Uncharacterized protein</fullName>
    </submittedName>
</protein>
<evidence type="ECO:0000313" key="3">
    <source>
        <dbReference type="Proteomes" id="UP000195106"/>
    </source>
</evidence>
<sequence>MGFSRSTLLPASSAATAISACVSLRVHTLTASISGEARSSRWSVVTRVAPVSAARRAARSASTSQMPATTTSGFWA</sequence>
<dbReference type="Proteomes" id="UP000195106">
    <property type="component" value="Unassembled WGS sequence"/>
</dbReference>
<reference evidence="2 3" key="1">
    <citation type="submission" date="2016-08" db="EMBL/GenBank/DDBJ databases">
        <title>Genome sequence of Clavibacter michiganensis spp. strain CASJ009.</title>
        <authorList>
            <person name="Thapa S.P."/>
            <person name="Coaker G."/>
        </authorList>
    </citation>
    <scope>NUCLEOTIDE SEQUENCE [LARGE SCALE GENOMIC DNA]</scope>
    <source>
        <strain evidence="2">CASJ009</strain>
    </source>
</reference>
<evidence type="ECO:0000313" key="2">
    <source>
        <dbReference type="EMBL" id="OUE07335.1"/>
    </source>
</evidence>
<proteinExistence type="predicted"/>
<comment type="caution">
    <text evidence="2">The sequence shown here is derived from an EMBL/GenBank/DDBJ whole genome shotgun (WGS) entry which is preliminary data.</text>
</comment>
<dbReference type="PROSITE" id="PS51257">
    <property type="entry name" value="PROKAR_LIPOPROTEIN"/>
    <property type="match status" value="1"/>
</dbReference>
<name>A0A251XP82_9MICO</name>
<feature type="region of interest" description="Disordered" evidence="1">
    <location>
        <begin position="56"/>
        <end position="76"/>
    </location>
</feature>